<protein>
    <submittedName>
        <fullName evidence="4">Sialate O-acetylesterase</fullName>
        <ecNumber evidence="4">3.1.1.53</ecNumber>
    </submittedName>
</protein>
<dbReference type="InterPro" id="IPR036514">
    <property type="entry name" value="SGNH_hydro_sf"/>
</dbReference>
<dbReference type="PANTHER" id="PTHR22901:SF0">
    <property type="entry name" value="SIALATE O-ACETYLESTERASE"/>
    <property type="match status" value="1"/>
</dbReference>
<evidence type="ECO:0000259" key="3">
    <source>
        <dbReference type="Pfam" id="PF03629"/>
    </source>
</evidence>
<dbReference type="SUPFAM" id="SSF52266">
    <property type="entry name" value="SGNH hydrolase"/>
    <property type="match status" value="1"/>
</dbReference>
<gene>
    <name evidence="4" type="ORF">J2W40_003029</name>
</gene>
<name>A0ABU1X3M2_SPHXE</name>
<keyword evidence="5" id="KW-1185">Reference proteome</keyword>
<keyword evidence="1 4" id="KW-0378">Hydrolase</keyword>
<feature type="signal peptide" evidence="2">
    <location>
        <begin position="1"/>
        <end position="24"/>
    </location>
</feature>
<sequence>MKRSIPVAAYSTSLLALMASPALAIPALDPLFGDHAVIQRERPIIVRGKADPAEMITITLNGKAKVVAADRQGRFEAGFAAISKAGPVTLSAQSDKGRVTARDVVVGDVFLCSGQSNMELEVRNAQDAVGQSRSSSDDQLRLMTVPREATDEPRRDFSKAVSWKTAGPDNVPDFSAACYYMARELRKTAAVPIGAISASWGGSQISPWMGEAAQVAIGRADRSAMVKRHASDPIGAEQAASAEWEEWWRTATGDAAGKEPWQPGSALGWTDVPKLGPWEEWGVSALADFNGMVWFRREIILTASQASQAATLSLGTMDDVGRVWINGRPVGMSAKAWQPTSLAVPPGLLKAGRNILTINVMDNYANGGLLGPASDMALRLEQGGDVPLGDKWRYAVASKSPPGAPRVPWANVTGAGTLYNGMIAPLGAIGLKGVAWYQGESDVDMPGYAERLAAMMAEWREQFRASDLPFVVVQLAAYGKPTTMPSESGWAQMRDTQYRAVAADAHAALATAVDIGDPFDIHPGEKQELGRRLARSMRAVAYGERHSASGPQAVRAVATSDGGAIIEFSGLTGKLQTRSAAGAIGFELCGAGAQSCRYASGRVEGSRIRLPGDGQPAVRVRHGWADTPVINLYDEAPLPVSSFELPIEAER</sequence>
<dbReference type="Gene3D" id="3.40.50.1110">
    <property type="entry name" value="SGNH hydrolase"/>
    <property type="match status" value="2"/>
</dbReference>
<feature type="chain" id="PRO_5046353360" evidence="2">
    <location>
        <begin position="25"/>
        <end position="651"/>
    </location>
</feature>
<dbReference type="PANTHER" id="PTHR22901">
    <property type="entry name" value="SIALATE O-ACETYLESTERASE"/>
    <property type="match status" value="1"/>
</dbReference>
<dbReference type="InterPro" id="IPR039329">
    <property type="entry name" value="SIAE"/>
</dbReference>
<evidence type="ECO:0000256" key="1">
    <source>
        <dbReference type="ARBA" id="ARBA00022801"/>
    </source>
</evidence>
<feature type="domain" description="Sialate O-acetylesterase" evidence="3">
    <location>
        <begin position="409"/>
        <end position="537"/>
    </location>
</feature>
<dbReference type="InterPro" id="IPR008979">
    <property type="entry name" value="Galactose-bd-like_sf"/>
</dbReference>
<evidence type="ECO:0000313" key="4">
    <source>
        <dbReference type="EMBL" id="MDR7156188.1"/>
    </source>
</evidence>
<comment type="caution">
    <text evidence="4">The sequence shown here is derived from an EMBL/GenBank/DDBJ whole genome shotgun (WGS) entry which is preliminary data.</text>
</comment>
<dbReference type="Proteomes" id="UP001267638">
    <property type="component" value="Unassembled WGS sequence"/>
</dbReference>
<dbReference type="GO" id="GO:0001681">
    <property type="term" value="F:sialate O-acetylesterase activity"/>
    <property type="evidence" value="ECO:0007669"/>
    <property type="project" value="UniProtKB-EC"/>
</dbReference>
<dbReference type="SUPFAM" id="SSF49785">
    <property type="entry name" value="Galactose-binding domain-like"/>
    <property type="match status" value="1"/>
</dbReference>
<dbReference type="EMBL" id="JAVDWV010000014">
    <property type="protein sequence ID" value="MDR7156188.1"/>
    <property type="molecule type" value="Genomic_DNA"/>
</dbReference>
<dbReference type="Pfam" id="PF03629">
    <property type="entry name" value="SASA"/>
    <property type="match status" value="1"/>
</dbReference>
<keyword evidence="2" id="KW-0732">Signal</keyword>
<organism evidence="4 5">
    <name type="scientific">Sphingobium xenophagum</name>
    <dbReference type="NCBI Taxonomy" id="121428"/>
    <lineage>
        <taxon>Bacteria</taxon>
        <taxon>Pseudomonadati</taxon>
        <taxon>Pseudomonadota</taxon>
        <taxon>Alphaproteobacteria</taxon>
        <taxon>Sphingomonadales</taxon>
        <taxon>Sphingomonadaceae</taxon>
        <taxon>Sphingobium</taxon>
    </lineage>
</organism>
<reference evidence="4 5" key="1">
    <citation type="submission" date="2023-07" db="EMBL/GenBank/DDBJ databases">
        <title>Sorghum-associated microbial communities from plants grown in Nebraska, USA.</title>
        <authorList>
            <person name="Schachtman D."/>
        </authorList>
    </citation>
    <scope>NUCLEOTIDE SEQUENCE [LARGE SCALE GENOMIC DNA]</scope>
    <source>
        <strain evidence="4 5">4256</strain>
    </source>
</reference>
<dbReference type="EC" id="3.1.1.53" evidence="4"/>
<evidence type="ECO:0000313" key="5">
    <source>
        <dbReference type="Proteomes" id="UP001267638"/>
    </source>
</evidence>
<accession>A0ABU1X3M2</accession>
<evidence type="ECO:0000256" key="2">
    <source>
        <dbReference type="SAM" id="SignalP"/>
    </source>
</evidence>
<dbReference type="RefSeq" id="WP_310226210.1">
    <property type="nucleotide sequence ID" value="NZ_JAVDWV010000014.1"/>
</dbReference>
<dbReference type="InterPro" id="IPR005181">
    <property type="entry name" value="SASA"/>
</dbReference>
<proteinExistence type="predicted"/>